<dbReference type="RefSeq" id="WP_108623019.1">
    <property type="nucleotide sequence ID" value="NZ_CP028901.1"/>
</dbReference>
<dbReference type="GO" id="GO:0005829">
    <property type="term" value="C:cytosol"/>
    <property type="evidence" value="ECO:0007669"/>
    <property type="project" value="TreeGrafter"/>
</dbReference>
<dbReference type="NCBIfam" id="TIGR00730">
    <property type="entry name" value="Rossman fold protein, TIGR00730 family"/>
    <property type="match status" value="1"/>
</dbReference>
<dbReference type="GO" id="GO:0008714">
    <property type="term" value="F:AMP nucleosidase activity"/>
    <property type="evidence" value="ECO:0007669"/>
    <property type="project" value="UniProtKB-EC"/>
</dbReference>
<dbReference type="EC" id="3.2.2.n1" evidence="2"/>
<dbReference type="Gene3D" id="3.40.50.450">
    <property type="match status" value="1"/>
</dbReference>
<reference evidence="3 4" key="1">
    <citation type="submission" date="2018-04" db="EMBL/GenBank/DDBJ databases">
        <title>Bordetella sp. HZ20 isolated from seawater.</title>
        <authorList>
            <person name="Sun C."/>
        </authorList>
    </citation>
    <scope>NUCLEOTIDE SEQUENCE [LARGE SCALE GENOMIC DNA]</scope>
    <source>
        <strain evidence="3 4">HZ20</strain>
    </source>
</reference>
<accession>A0A2R4XP34</accession>
<comment type="catalytic activity">
    <reaction evidence="1">
        <text>AMP + H2O = D-ribose 5-phosphate + adenine</text>
        <dbReference type="Rhea" id="RHEA:20129"/>
        <dbReference type="ChEBI" id="CHEBI:15377"/>
        <dbReference type="ChEBI" id="CHEBI:16708"/>
        <dbReference type="ChEBI" id="CHEBI:78346"/>
        <dbReference type="ChEBI" id="CHEBI:456215"/>
        <dbReference type="EC" id="3.2.2.4"/>
    </reaction>
</comment>
<dbReference type="InterPro" id="IPR031100">
    <property type="entry name" value="LOG_fam"/>
</dbReference>
<keyword evidence="2" id="KW-0378">Hydrolase</keyword>
<evidence type="ECO:0000256" key="1">
    <source>
        <dbReference type="ARBA" id="ARBA00000274"/>
    </source>
</evidence>
<comment type="similarity">
    <text evidence="2">Belongs to the LOG family.</text>
</comment>
<dbReference type="SUPFAM" id="SSF102405">
    <property type="entry name" value="MCP/YpsA-like"/>
    <property type="match status" value="1"/>
</dbReference>
<dbReference type="EMBL" id="CP028901">
    <property type="protein sequence ID" value="AWB35563.1"/>
    <property type="molecule type" value="Genomic_DNA"/>
</dbReference>
<sequence length="209" mass="22545">MSELLTAAETLACLGPAVSIFGSARLPANSPYSQMSRELGRKLAEAGLAVIAGGGPGIMEAANRGAFEAGGTSIGLNIRLPAEQGDNPYQTIGLNFEYFYGRKATFFMHSTAYIALPGGYGTLDELFEALTLIQTGKIPRGPIVLVGSEFWNGLINWLNSEVLSLGMITDSHLSLFVVEDDLDKVVRMITDYEHTHYEEAHRSSTLPKS</sequence>
<evidence type="ECO:0000313" key="4">
    <source>
        <dbReference type="Proteomes" id="UP000244571"/>
    </source>
</evidence>
<dbReference type="Pfam" id="PF03641">
    <property type="entry name" value="Lysine_decarbox"/>
    <property type="match status" value="1"/>
</dbReference>
<dbReference type="GO" id="GO:0009691">
    <property type="term" value="P:cytokinin biosynthetic process"/>
    <property type="evidence" value="ECO:0007669"/>
    <property type="project" value="UniProtKB-UniRule"/>
</dbReference>
<dbReference type="InterPro" id="IPR052341">
    <property type="entry name" value="LOG_family_nucleotidases"/>
</dbReference>
<keyword evidence="2" id="KW-0203">Cytokinin biosynthesis</keyword>
<dbReference type="Proteomes" id="UP000244571">
    <property type="component" value="Chromosome"/>
</dbReference>
<evidence type="ECO:0000313" key="3">
    <source>
        <dbReference type="EMBL" id="AWB35563.1"/>
    </source>
</evidence>
<name>A0A2R4XP34_9BURK</name>
<organism evidence="3 4">
    <name type="scientific">Orrella marina</name>
    <dbReference type="NCBI Taxonomy" id="2163011"/>
    <lineage>
        <taxon>Bacteria</taxon>
        <taxon>Pseudomonadati</taxon>
        <taxon>Pseudomonadota</taxon>
        <taxon>Betaproteobacteria</taxon>
        <taxon>Burkholderiales</taxon>
        <taxon>Alcaligenaceae</taxon>
        <taxon>Orrella</taxon>
    </lineage>
</organism>
<keyword evidence="4" id="KW-1185">Reference proteome</keyword>
<dbReference type="AlphaFoldDB" id="A0A2R4XP34"/>
<evidence type="ECO:0000256" key="2">
    <source>
        <dbReference type="RuleBase" id="RU363015"/>
    </source>
</evidence>
<dbReference type="InterPro" id="IPR005269">
    <property type="entry name" value="LOG"/>
</dbReference>
<gene>
    <name evidence="3" type="ORF">DBV39_01430</name>
</gene>
<dbReference type="KEGG" id="boz:DBV39_01430"/>
<proteinExistence type="inferred from homology"/>
<dbReference type="PANTHER" id="PTHR43393">
    <property type="entry name" value="CYTOKININ RIBOSIDE 5'-MONOPHOSPHATE PHOSPHORIBOHYDROLASE"/>
    <property type="match status" value="1"/>
</dbReference>
<dbReference type="OrthoDB" id="9801098at2"/>
<dbReference type="PANTHER" id="PTHR43393:SF2">
    <property type="entry name" value="CYTOKININ RIBOSIDE 5'-MONOPHOSPHATE PHOSPHORIBOHYDROLASE"/>
    <property type="match status" value="1"/>
</dbReference>
<protein>
    <recommendedName>
        <fullName evidence="2">Cytokinin riboside 5'-monophosphate phosphoribohydrolase</fullName>
        <ecNumber evidence="2">3.2.2.n1</ecNumber>
    </recommendedName>
</protein>